<dbReference type="RefSeq" id="WP_200503550.1">
    <property type="nucleotide sequence ID" value="NZ_JAEDAJ010000011.1"/>
</dbReference>
<keyword evidence="1" id="KW-0812">Transmembrane</keyword>
<name>A0ABS1BF53_9MICO</name>
<proteinExistence type="predicted"/>
<dbReference type="EMBL" id="JAEDAJ010000011">
    <property type="protein sequence ID" value="MBK0332650.1"/>
    <property type="molecule type" value="Genomic_DNA"/>
</dbReference>
<feature type="transmembrane region" description="Helical" evidence="1">
    <location>
        <begin position="60"/>
        <end position="86"/>
    </location>
</feature>
<organism evidence="2 3">
    <name type="scientific">Brachybacterium halotolerans</name>
    <dbReference type="NCBI Taxonomy" id="2795215"/>
    <lineage>
        <taxon>Bacteria</taxon>
        <taxon>Bacillati</taxon>
        <taxon>Actinomycetota</taxon>
        <taxon>Actinomycetes</taxon>
        <taxon>Micrococcales</taxon>
        <taxon>Dermabacteraceae</taxon>
        <taxon>Brachybacterium</taxon>
    </lineage>
</organism>
<keyword evidence="1" id="KW-1133">Transmembrane helix</keyword>
<keyword evidence="3" id="KW-1185">Reference proteome</keyword>
<dbReference type="Proteomes" id="UP000612352">
    <property type="component" value="Unassembled WGS sequence"/>
</dbReference>
<keyword evidence="1" id="KW-0472">Membrane</keyword>
<accession>A0ABS1BF53</accession>
<evidence type="ECO:0000256" key="1">
    <source>
        <dbReference type="SAM" id="Phobius"/>
    </source>
</evidence>
<evidence type="ECO:0000313" key="3">
    <source>
        <dbReference type="Proteomes" id="UP000612352"/>
    </source>
</evidence>
<protein>
    <submittedName>
        <fullName evidence="2">Uncharacterized protein</fullName>
    </submittedName>
</protein>
<gene>
    <name evidence="2" type="ORF">I8D64_14715</name>
</gene>
<comment type="caution">
    <text evidence="2">The sequence shown here is derived from an EMBL/GenBank/DDBJ whole genome shotgun (WGS) entry which is preliminary data.</text>
</comment>
<sequence>MSAAPKPARPAGGETVLILRIVLWVCAVVALIGIVLAGLGEVWSLATADDPEGANIGAGLVIIAGGLLAVLGLAGCAVALVGRSVVRRRARADRAR</sequence>
<evidence type="ECO:0000313" key="2">
    <source>
        <dbReference type="EMBL" id="MBK0332650.1"/>
    </source>
</evidence>
<feature type="transmembrane region" description="Helical" evidence="1">
    <location>
        <begin position="21"/>
        <end position="40"/>
    </location>
</feature>
<reference evidence="2 3" key="1">
    <citation type="submission" date="2020-12" db="EMBL/GenBank/DDBJ databases">
        <title>Brachybacterium sp. MASK1Z-5, whole genome shotgun sequence.</title>
        <authorList>
            <person name="Tuo L."/>
        </authorList>
    </citation>
    <scope>NUCLEOTIDE SEQUENCE [LARGE SCALE GENOMIC DNA]</scope>
    <source>
        <strain evidence="2 3">MASK1Z-5</strain>
    </source>
</reference>